<organism evidence="8 9">
    <name type="scientific">Sinorhizobium terangae</name>
    <dbReference type="NCBI Taxonomy" id="110322"/>
    <lineage>
        <taxon>Bacteria</taxon>
        <taxon>Pseudomonadati</taxon>
        <taxon>Pseudomonadota</taxon>
        <taxon>Alphaproteobacteria</taxon>
        <taxon>Hyphomicrobiales</taxon>
        <taxon>Rhizobiaceae</taxon>
        <taxon>Sinorhizobium/Ensifer group</taxon>
        <taxon>Sinorhizobium</taxon>
    </lineage>
</organism>
<dbReference type="InterPro" id="IPR050191">
    <property type="entry name" value="ATP-dep_DNA_ligase"/>
</dbReference>
<dbReference type="PANTHER" id="PTHR45674:SF4">
    <property type="entry name" value="DNA LIGASE 1"/>
    <property type="match status" value="1"/>
</dbReference>
<feature type="region of interest" description="Disordered" evidence="5">
    <location>
        <begin position="1"/>
        <end position="26"/>
    </location>
</feature>
<dbReference type="Pfam" id="PF01068">
    <property type="entry name" value="DNA_ligase_A_M"/>
    <property type="match status" value="1"/>
</dbReference>
<dbReference type="GO" id="GO:0006281">
    <property type="term" value="P:DNA repair"/>
    <property type="evidence" value="ECO:0007669"/>
    <property type="project" value="InterPro"/>
</dbReference>
<evidence type="ECO:0000256" key="2">
    <source>
        <dbReference type="ARBA" id="ARBA00012727"/>
    </source>
</evidence>
<keyword evidence="9" id="KW-1185">Reference proteome</keyword>
<dbReference type="GO" id="GO:0003910">
    <property type="term" value="F:DNA ligase (ATP) activity"/>
    <property type="evidence" value="ECO:0007669"/>
    <property type="project" value="UniProtKB-EC"/>
</dbReference>
<proteinExistence type="inferred from homology"/>
<keyword evidence="3 8" id="KW-0436">Ligase</keyword>
<dbReference type="Gene3D" id="3.30.470.30">
    <property type="entry name" value="DNA ligase/mRNA capping enzyme"/>
    <property type="match status" value="1"/>
</dbReference>
<evidence type="ECO:0000313" key="8">
    <source>
        <dbReference type="EMBL" id="MQX16816.1"/>
    </source>
</evidence>
<dbReference type="PANTHER" id="PTHR45674">
    <property type="entry name" value="DNA LIGASE 1/3 FAMILY MEMBER"/>
    <property type="match status" value="1"/>
</dbReference>
<evidence type="ECO:0000259" key="7">
    <source>
        <dbReference type="Pfam" id="PF04679"/>
    </source>
</evidence>
<evidence type="ECO:0000256" key="3">
    <source>
        <dbReference type="ARBA" id="ARBA00022598"/>
    </source>
</evidence>
<comment type="catalytic activity">
    <reaction evidence="4">
        <text>ATP + (deoxyribonucleotide)n-3'-hydroxyl + 5'-phospho-(deoxyribonucleotide)m = (deoxyribonucleotide)n+m + AMP + diphosphate.</text>
        <dbReference type="EC" id="6.5.1.1"/>
    </reaction>
</comment>
<feature type="compositionally biased region" description="Basic residues" evidence="5">
    <location>
        <begin position="11"/>
        <end position="20"/>
    </location>
</feature>
<dbReference type="InterPro" id="IPR012309">
    <property type="entry name" value="DNA_ligase_ATP-dep_C"/>
</dbReference>
<dbReference type="InterPro" id="IPR044119">
    <property type="entry name" value="Adenylation_LigC-like"/>
</dbReference>
<dbReference type="AlphaFoldDB" id="A0A6N7LGV1"/>
<dbReference type="CDD" id="cd07970">
    <property type="entry name" value="OBF_DNA_ligase_LigC"/>
    <property type="match status" value="1"/>
</dbReference>
<protein>
    <recommendedName>
        <fullName evidence="2">DNA ligase (ATP)</fullName>
        <ecNumber evidence="2">6.5.1.1</ecNumber>
    </recommendedName>
</protein>
<gene>
    <name evidence="8" type="ORF">GHK62_19265</name>
</gene>
<dbReference type="GO" id="GO:0005524">
    <property type="term" value="F:ATP binding"/>
    <property type="evidence" value="ECO:0007669"/>
    <property type="project" value="InterPro"/>
</dbReference>
<evidence type="ECO:0000256" key="4">
    <source>
        <dbReference type="ARBA" id="ARBA00034003"/>
    </source>
</evidence>
<dbReference type="EMBL" id="WITC01000078">
    <property type="protein sequence ID" value="MQX16816.1"/>
    <property type="molecule type" value="Genomic_DNA"/>
</dbReference>
<sequence>MALRTRERPAKRARASRPARKVSATGAVSPAGGFVLPVSTAPMEARSAQELPADGAWQYEPKWDGFRCLAFKSGEEVDLRAKSGKPLGRFFPEVVAVLRQLGAAQFVVDGELVIEVDGRLSFDALQMRLHPAASRVRKLSQQTPAKLILFDVLVGTDGAILTGEPLAVRRAALETFARENAITDKLELSPFTLDRREAERWLTGWEAGATDGVVAKNRDGPYECGERAMLKVKRLKTADCVVGGFRYESDSAKIGSLLLGLYDADGTLNHVGFTATISDKERPALTRRLEALREPPGFTGKTPGGPSRWNSERSGEWEPVRPELVVEVRFDHVSNRRFRHGTKLMRWRPDKDPRQCTYEQILPR</sequence>
<feature type="domain" description="DNA ligase ATP-dependent C-terminal" evidence="7">
    <location>
        <begin position="252"/>
        <end position="351"/>
    </location>
</feature>
<feature type="domain" description="ATP-dependent DNA ligase family profile" evidence="6">
    <location>
        <begin position="54"/>
        <end position="233"/>
    </location>
</feature>
<comment type="caution">
    <text evidence="8">The sequence shown here is derived from an EMBL/GenBank/DDBJ whole genome shotgun (WGS) entry which is preliminary data.</text>
</comment>
<dbReference type="GO" id="GO:0006310">
    <property type="term" value="P:DNA recombination"/>
    <property type="evidence" value="ECO:0007669"/>
    <property type="project" value="InterPro"/>
</dbReference>
<dbReference type="SUPFAM" id="SSF56091">
    <property type="entry name" value="DNA ligase/mRNA capping enzyme, catalytic domain"/>
    <property type="match status" value="1"/>
</dbReference>
<evidence type="ECO:0000313" key="9">
    <source>
        <dbReference type="Proteomes" id="UP000439983"/>
    </source>
</evidence>
<dbReference type="InterPro" id="IPR044117">
    <property type="entry name" value="OBF_LigC-like"/>
</dbReference>
<dbReference type="InterPro" id="IPR012310">
    <property type="entry name" value="DNA_ligase_ATP-dep_cent"/>
</dbReference>
<accession>A0A6N7LGV1</accession>
<comment type="similarity">
    <text evidence="1">Belongs to the ATP-dependent DNA ligase family.</text>
</comment>
<dbReference type="RefSeq" id="WP_153440730.1">
    <property type="nucleotide sequence ID" value="NZ_JACIGA010000002.1"/>
</dbReference>
<evidence type="ECO:0000256" key="1">
    <source>
        <dbReference type="ARBA" id="ARBA00007572"/>
    </source>
</evidence>
<dbReference type="Proteomes" id="UP000439983">
    <property type="component" value="Unassembled WGS sequence"/>
</dbReference>
<reference evidence="8 9" key="1">
    <citation type="journal article" date="2013" name="Genome Biol.">
        <title>Comparative genomics of the core and accessory genomes of 48 Sinorhizobium strains comprising five genospecies.</title>
        <authorList>
            <person name="Sugawara M."/>
            <person name="Epstein B."/>
            <person name="Badgley B.D."/>
            <person name="Unno T."/>
            <person name="Xu L."/>
            <person name="Reese J."/>
            <person name="Gyaneshwar P."/>
            <person name="Denny R."/>
            <person name="Mudge J."/>
            <person name="Bharti A.K."/>
            <person name="Farmer A.D."/>
            <person name="May G.D."/>
            <person name="Woodward J.E."/>
            <person name="Medigue C."/>
            <person name="Vallenet D."/>
            <person name="Lajus A."/>
            <person name="Rouy Z."/>
            <person name="Martinez-Vaz B."/>
            <person name="Tiffin P."/>
            <person name="Young N.D."/>
            <person name="Sadowsky M.J."/>
        </authorList>
    </citation>
    <scope>NUCLEOTIDE SEQUENCE [LARGE SCALE GENOMIC DNA]</scope>
    <source>
        <strain evidence="8 9">USDA4894</strain>
    </source>
</reference>
<evidence type="ECO:0000259" key="6">
    <source>
        <dbReference type="Pfam" id="PF01068"/>
    </source>
</evidence>
<dbReference type="InterPro" id="IPR012340">
    <property type="entry name" value="NA-bd_OB-fold"/>
</dbReference>
<feature type="compositionally biased region" description="Basic and acidic residues" evidence="5">
    <location>
        <begin position="1"/>
        <end position="10"/>
    </location>
</feature>
<dbReference type="EC" id="6.5.1.1" evidence="2"/>
<dbReference type="OrthoDB" id="9770771at2"/>
<evidence type="ECO:0000256" key="5">
    <source>
        <dbReference type="SAM" id="MobiDB-lite"/>
    </source>
</evidence>
<dbReference type="SUPFAM" id="SSF50249">
    <property type="entry name" value="Nucleic acid-binding proteins"/>
    <property type="match status" value="1"/>
</dbReference>
<dbReference type="CDD" id="cd07905">
    <property type="entry name" value="Adenylation_DNA_ligase_LigC"/>
    <property type="match status" value="1"/>
</dbReference>
<dbReference type="Gene3D" id="2.40.50.140">
    <property type="entry name" value="Nucleic acid-binding proteins"/>
    <property type="match status" value="1"/>
</dbReference>
<feature type="region of interest" description="Disordered" evidence="5">
    <location>
        <begin position="294"/>
        <end position="314"/>
    </location>
</feature>
<feature type="compositionally biased region" description="Low complexity" evidence="5">
    <location>
        <begin position="295"/>
        <end position="306"/>
    </location>
</feature>
<name>A0A6N7LGV1_SINTE</name>
<dbReference type="NCBIfam" id="NF006078">
    <property type="entry name" value="PRK08224.1"/>
    <property type="match status" value="1"/>
</dbReference>
<dbReference type="Pfam" id="PF04679">
    <property type="entry name" value="DNA_ligase_A_C"/>
    <property type="match status" value="1"/>
</dbReference>